<accession>A0A1H8KN34</accession>
<dbReference type="Gene3D" id="2.102.10.10">
    <property type="entry name" value="Rieske [2Fe-2S] iron-sulphur domain"/>
    <property type="match status" value="1"/>
</dbReference>
<feature type="transmembrane region" description="Helical" evidence="6">
    <location>
        <begin position="27"/>
        <end position="49"/>
    </location>
</feature>
<gene>
    <name evidence="8" type="ORF">SAMN05192533_12916</name>
</gene>
<proteinExistence type="predicted"/>
<name>A0A1H8KN34_9BACI</name>
<dbReference type="InterPro" id="IPR014349">
    <property type="entry name" value="Rieske_Fe-S_prot"/>
</dbReference>
<dbReference type="PANTHER" id="PTHR10134">
    <property type="entry name" value="CYTOCHROME B-C1 COMPLEX SUBUNIT RIESKE, MITOCHONDRIAL"/>
    <property type="match status" value="1"/>
</dbReference>
<evidence type="ECO:0000259" key="7">
    <source>
        <dbReference type="PROSITE" id="PS51296"/>
    </source>
</evidence>
<dbReference type="GO" id="GO:0016705">
    <property type="term" value="F:oxidoreductase activity, acting on paired donors, with incorporation or reduction of molecular oxygen"/>
    <property type="evidence" value="ECO:0007669"/>
    <property type="project" value="UniProtKB-ARBA"/>
</dbReference>
<reference evidence="9" key="1">
    <citation type="submission" date="2016-10" db="EMBL/GenBank/DDBJ databases">
        <authorList>
            <person name="Varghese N."/>
            <person name="Submissions S."/>
        </authorList>
    </citation>
    <scope>NUCLEOTIDE SEQUENCE [LARGE SCALE GENOMIC DNA]</scope>
    <source>
        <strain evidence="9">B48,IBRC-M 10115,DSM 25386,CECT 8001</strain>
    </source>
</reference>
<keyword evidence="9" id="KW-1185">Reference proteome</keyword>
<evidence type="ECO:0000313" key="8">
    <source>
        <dbReference type="EMBL" id="SEN94373.1"/>
    </source>
</evidence>
<keyword evidence="2" id="KW-0479">Metal-binding</keyword>
<dbReference type="GO" id="GO:0004497">
    <property type="term" value="F:monooxygenase activity"/>
    <property type="evidence" value="ECO:0007669"/>
    <property type="project" value="UniProtKB-ARBA"/>
</dbReference>
<dbReference type="AlphaFoldDB" id="A0A1H8KN34"/>
<dbReference type="Pfam" id="PF00355">
    <property type="entry name" value="Rieske"/>
    <property type="match status" value="1"/>
</dbReference>
<evidence type="ECO:0000256" key="5">
    <source>
        <dbReference type="ARBA" id="ARBA00023157"/>
    </source>
</evidence>
<keyword evidence="3" id="KW-0408">Iron</keyword>
<keyword evidence="6" id="KW-1133">Transmembrane helix</keyword>
<dbReference type="SUPFAM" id="SSF50022">
    <property type="entry name" value="ISP domain"/>
    <property type="match status" value="1"/>
</dbReference>
<dbReference type="GO" id="GO:0051537">
    <property type="term" value="F:2 iron, 2 sulfur cluster binding"/>
    <property type="evidence" value="ECO:0007669"/>
    <property type="project" value="UniProtKB-KW"/>
</dbReference>
<evidence type="ECO:0000256" key="6">
    <source>
        <dbReference type="SAM" id="Phobius"/>
    </source>
</evidence>
<evidence type="ECO:0000256" key="3">
    <source>
        <dbReference type="ARBA" id="ARBA00023004"/>
    </source>
</evidence>
<evidence type="ECO:0000256" key="1">
    <source>
        <dbReference type="ARBA" id="ARBA00022714"/>
    </source>
</evidence>
<protein>
    <submittedName>
        <fullName evidence="8">Rieske Fe-S protein</fullName>
    </submittedName>
</protein>
<dbReference type="PROSITE" id="PS51296">
    <property type="entry name" value="RIESKE"/>
    <property type="match status" value="1"/>
</dbReference>
<keyword evidence="6" id="KW-0812">Transmembrane</keyword>
<keyword evidence="5" id="KW-1015">Disulfide bond</keyword>
<evidence type="ECO:0000256" key="4">
    <source>
        <dbReference type="ARBA" id="ARBA00023014"/>
    </source>
</evidence>
<organism evidence="8 9">
    <name type="scientific">Mesobacillus persicus</name>
    <dbReference type="NCBI Taxonomy" id="930146"/>
    <lineage>
        <taxon>Bacteria</taxon>
        <taxon>Bacillati</taxon>
        <taxon>Bacillota</taxon>
        <taxon>Bacilli</taxon>
        <taxon>Bacillales</taxon>
        <taxon>Bacillaceae</taxon>
        <taxon>Mesobacillus</taxon>
    </lineage>
</organism>
<dbReference type="OrthoDB" id="9802613at2"/>
<dbReference type="STRING" id="930146.SAMN05192533_12916"/>
<keyword evidence="1" id="KW-0001">2Fe-2S</keyword>
<dbReference type="RefSeq" id="WP_090750496.1">
    <property type="nucleotide sequence ID" value="NZ_FOBW01000029.1"/>
</dbReference>
<keyword evidence="6" id="KW-0472">Membrane</keyword>
<evidence type="ECO:0000313" key="9">
    <source>
        <dbReference type="Proteomes" id="UP000198553"/>
    </source>
</evidence>
<dbReference type="EMBL" id="FOBW01000029">
    <property type="protein sequence ID" value="SEN94373.1"/>
    <property type="molecule type" value="Genomic_DNA"/>
</dbReference>
<dbReference type="InterPro" id="IPR036922">
    <property type="entry name" value="Rieske_2Fe-2S_sf"/>
</dbReference>
<dbReference type="InterPro" id="IPR017941">
    <property type="entry name" value="Rieske_2Fe-2S"/>
</dbReference>
<dbReference type="CDD" id="cd03467">
    <property type="entry name" value="Rieske"/>
    <property type="match status" value="1"/>
</dbReference>
<sequence>MRKTEEFLRKIAFNIRRDRELDLNRRGFIASTLSLMGVFFVSSTPLIALSGNREEEAHESEVFIANTDDIKIGESFGFSYPDENDPALVIRLSENEYRAYNIKCTHLMCPVFWEPEEGHLECPCHHGFFNVDDGSVIAGPPQRALPSIDLKIKNNKIYAVGISQAQH</sequence>
<keyword evidence="4" id="KW-0411">Iron-sulfur</keyword>
<evidence type="ECO:0000256" key="2">
    <source>
        <dbReference type="ARBA" id="ARBA00022723"/>
    </source>
</evidence>
<dbReference type="GO" id="GO:0046872">
    <property type="term" value="F:metal ion binding"/>
    <property type="evidence" value="ECO:0007669"/>
    <property type="project" value="UniProtKB-KW"/>
</dbReference>
<feature type="domain" description="Rieske" evidence="7">
    <location>
        <begin position="62"/>
        <end position="159"/>
    </location>
</feature>
<dbReference type="Proteomes" id="UP000198553">
    <property type="component" value="Unassembled WGS sequence"/>
</dbReference>